<keyword evidence="2" id="KW-1185">Reference proteome</keyword>
<protein>
    <submittedName>
        <fullName evidence="1">Uncharacterized protein</fullName>
    </submittedName>
</protein>
<organism evidence="1 2">
    <name type="scientific">Lactuca saligna</name>
    <name type="common">Willowleaf lettuce</name>
    <dbReference type="NCBI Taxonomy" id="75948"/>
    <lineage>
        <taxon>Eukaryota</taxon>
        <taxon>Viridiplantae</taxon>
        <taxon>Streptophyta</taxon>
        <taxon>Embryophyta</taxon>
        <taxon>Tracheophyta</taxon>
        <taxon>Spermatophyta</taxon>
        <taxon>Magnoliopsida</taxon>
        <taxon>eudicotyledons</taxon>
        <taxon>Gunneridae</taxon>
        <taxon>Pentapetalae</taxon>
        <taxon>asterids</taxon>
        <taxon>campanulids</taxon>
        <taxon>Asterales</taxon>
        <taxon>Asteraceae</taxon>
        <taxon>Cichorioideae</taxon>
        <taxon>Cichorieae</taxon>
        <taxon>Lactucinae</taxon>
        <taxon>Lactuca</taxon>
    </lineage>
</organism>
<evidence type="ECO:0000313" key="1">
    <source>
        <dbReference type="EMBL" id="CAI9300210.1"/>
    </source>
</evidence>
<dbReference type="AlphaFoldDB" id="A0AA35ZWK7"/>
<name>A0AA35ZWK7_LACSI</name>
<reference evidence="1" key="1">
    <citation type="submission" date="2023-04" db="EMBL/GenBank/DDBJ databases">
        <authorList>
            <person name="Vijverberg K."/>
            <person name="Xiong W."/>
            <person name="Schranz E."/>
        </authorList>
    </citation>
    <scope>NUCLEOTIDE SEQUENCE</scope>
</reference>
<proteinExistence type="predicted"/>
<gene>
    <name evidence="1" type="ORF">LSALG_LOCUS38864</name>
</gene>
<sequence length="169" mass="19189">MAFVSDCVCAAAQPFVRMVMCAAAHILVNMGDLEFAKVHNSTMFLEDPSAAHNDLKFIIDGLRKCCLVSAFTIGLVIYQSLIKEFWRSAIVKKDDNEDKYLEATVQGKNIMTKEHVIQESLHIIDIPEFSMQIDTEQTQEVLDHIVTPQNHERRKRSGVEDVMYNITTV</sequence>
<accession>A0AA35ZWK7</accession>
<evidence type="ECO:0000313" key="2">
    <source>
        <dbReference type="Proteomes" id="UP001177003"/>
    </source>
</evidence>
<dbReference type="EMBL" id="OX465084">
    <property type="protein sequence ID" value="CAI9300210.1"/>
    <property type="molecule type" value="Genomic_DNA"/>
</dbReference>
<dbReference type="Proteomes" id="UP001177003">
    <property type="component" value="Chromosome 8"/>
</dbReference>